<organism evidence="3 4">
    <name type="scientific">Ananas comosus</name>
    <name type="common">Pineapple</name>
    <name type="synonym">Ananas ananas</name>
    <dbReference type="NCBI Taxonomy" id="4615"/>
    <lineage>
        <taxon>Eukaryota</taxon>
        <taxon>Viridiplantae</taxon>
        <taxon>Streptophyta</taxon>
        <taxon>Embryophyta</taxon>
        <taxon>Tracheophyta</taxon>
        <taxon>Spermatophyta</taxon>
        <taxon>Magnoliopsida</taxon>
        <taxon>Liliopsida</taxon>
        <taxon>Poales</taxon>
        <taxon>Bromeliaceae</taxon>
        <taxon>Bromelioideae</taxon>
        <taxon>Ananas</taxon>
    </lineage>
</organism>
<dbReference type="Proteomes" id="UP000515123">
    <property type="component" value="Unplaced"/>
</dbReference>
<keyword evidence="1" id="KW-0175">Coiled coil</keyword>
<sequence>MIESQVGGSGSIEDDVSSDDELVPTLSPPQNPFTDAADIGVSSFKEACSTHHEDEGAKEDDNIVEKGKDEVMPGLPLLGKRERVVDVPATEAHKRARLETDSKSTGFPIESNLDDDPADALSPYGDEVDYEPTPSPPEALDMGVPLDEDVDIYVGSDTGGSQSEVPIGVRSFLIDRIKDIMKTFNRRKFRSAREEVSKYCQCLSSLGIDVFELEKRIEPVFDHAEAIEELESSPSFVSAIRLVNADENLALRKKRLASHISTKSSLLQATESVSLELRQTREKIRELEENILQLKSTEAELTLRLEVADDSLKKLTPTEEELQKDVADAEKEYAAATEDCNDSKESAGLRGLIELFEERRQIFEI</sequence>
<dbReference type="AlphaFoldDB" id="A0A6P5ECM5"/>
<dbReference type="GeneID" id="109704768"/>
<feature type="region of interest" description="Disordered" evidence="2">
    <location>
        <begin position="1"/>
        <end position="77"/>
    </location>
</feature>
<accession>A0A6P5ECM5</accession>
<evidence type="ECO:0000256" key="1">
    <source>
        <dbReference type="SAM" id="Coils"/>
    </source>
</evidence>
<feature type="coiled-coil region" evidence="1">
    <location>
        <begin position="270"/>
        <end position="346"/>
    </location>
</feature>
<evidence type="ECO:0000313" key="3">
    <source>
        <dbReference type="Proteomes" id="UP000515123"/>
    </source>
</evidence>
<feature type="compositionally biased region" description="Acidic residues" evidence="2">
    <location>
        <begin position="12"/>
        <end position="22"/>
    </location>
</feature>
<reference evidence="4" key="2">
    <citation type="submission" date="2025-08" db="UniProtKB">
        <authorList>
            <consortium name="RefSeq"/>
        </authorList>
    </citation>
    <scope>IDENTIFICATION</scope>
    <source>
        <tissue evidence="4">Leaf</tissue>
    </source>
</reference>
<feature type="region of interest" description="Disordered" evidence="2">
    <location>
        <begin position="94"/>
        <end position="143"/>
    </location>
</feature>
<name>A0A6P5ECM5_ANACO</name>
<protein>
    <submittedName>
        <fullName evidence="4">Uncharacterized protein LOC109704768</fullName>
    </submittedName>
</protein>
<feature type="compositionally biased region" description="Basic and acidic residues" evidence="2">
    <location>
        <begin position="48"/>
        <end position="71"/>
    </location>
</feature>
<reference evidence="3" key="1">
    <citation type="journal article" date="2015" name="Nat. Genet.">
        <title>The pineapple genome and the evolution of CAM photosynthesis.</title>
        <authorList>
            <person name="Ming R."/>
            <person name="VanBuren R."/>
            <person name="Wai C.M."/>
            <person name="Tang H."/>
            <person name="Schatz M.C."/>
            <person name="Bowers J.E."/>
            <person name="Lyons E."/>
            <person name="Wang M.L."/>
            <person name="Chen J."/>
            <person name="Biggers E."/>
            <person name="Zhang J."/>
            <person name="Huang L."/>
            <person name="Zhang L."/>
            <person name="Miao W."/>
            <person name="Zhang J."/>
            <person name="Ye Z."/>
            <person name="Miao C."/>
            <person name="Lin Z."/>
            <person name="Wang H."/>
            <person name="Zhou H."/>
            <person name="Yim W.C."/>
            <person name="Priest H.D."/>
            <person name="Zheng C."/>
            <person name="Woodhouse M."/>
            <person name="Edger P.P."/>
            <person name="Guyot R."/>
            <person name="Guo H.B."/>
            <person name="Guo H."/>
            <person name="Zheng G."/>
            <person name="Singh R."/>
            <person name="Sharma A."/>
            <person name="Min X."/>
            <person name="Zheng Y."/>
            <person name="Lee H."/>
            <person name="Gurtowski J."/>
            <person name="Sedlazeck F.J."/>
            <person name="Harkess A."/>
            <person name="McKain M.R."/>
            <person name="Liao Z."/>
            <person name="Fang J."/>
            <person name="Liu J."/>
            <person name="Zhang X."/>
            <person name="Zhang Q."/>
            <person name="Hu W."/>
            <person name="Qin Y."/>
            <person name="Wang K."/>
            <person name="Chen L.Y."/>
            <person name="Shirley N."/>
            <person name="Lin Y.R."/>
            <person name="Liu L.Y."/>
            <person name="Hernandez A.G."/>
            <person name="Wright C.L."/>
            <person name="Bulone V."/>
            <person name="Tuskan G.A."/>
            <person name="Heath K."/>
            <person name="Zee F."/>
            <person name="Moore P.H."/>
            <person name="Sunkar R."/>
            <person name="Leebens-Mack J.H."/>
            <person name="Mockler T."/>
            <person name="Bennetzen J.L."/>
            <person name="Freeling M."/>
            <person name="Sankoff D."/>
            <person name="Paterson A.H."/>
            <person name="Zhu X."/>
            <person name="Yang X."/>
            <person name="Smith J.A."/>
            <person name="Cushman J.C."/>
            <person name="Paull R.E."/>
            <person name="Yu Q."/>
        </authorList>
    </citation>
    <scope>NUCLEOTIDE SEQUENCE [LARGE SCALE GENOMIC DNA]</scope>
    <source>
        <strain evidence="3">cv. F153</strain>
    </source>
</reference>
<evidence type="ECO:0000313" key="4">
    <source>
        <dbReference type="RefSeq" id="XP_020081134.1"/>
    </source>
</evidence>
<gene>
    <name evidence="4" type="primary">LOC109704768</name>
</gene>
<dbReference type="RefSeq" id="XP_020081134.1">
    <property type="nucleotide sequence ID" value="XM_020225545.1"/>
</dbReference>
<keyword evidence="3" id="KW-1185">Reference proteome</keyword>
<proteinExistence type="predicted"/>
<evidence type="ECO:0000256" key="2">
    <source>
        <dbReference type="SAM" id="MobiDB-lite"/>
    </source>
</evidence>